<accession>A0AA96WFF4</accession>
<feature type="transmembrane region" description="Helical" evidence="1">
    <location>
        <begin position="34"/>
        <end position="53"/>
    </location>
</feature>
<proteinExistence type="predicted"/>
<dbReference type="AlphaFoldDB" id="A0AA96WFF4"/>
<evidence type="ECO:0000313" key="2">
    <source>
        <dbReference type="EMBL" id="WNZ24054.1"/>
    </source>
</evidence>
<keyword evidence="1" id="KW-0812">Transmembrane</keyword>
<organism evidence="2">
    <name type="scientific">Leptolyngbya sp. NK1-12</name>
    <dbReference type="NCBI Taxonomy" id="2547451"/>
    <lineage>
        <taxon>Bacteria</taxon>
        <taxon>Bacillati</taxon>
        <taxon>Cyanobacteriota</taxon>
        <taxon>Cyanophyceae</taxon>
        <taxon>Leptolyngbyales</taxon>
        <taxon>Leptolyngbyaceae</taxon>
        <taxon>Leptolyngbya group</taxon>
        <taxon>Leptolyngbya</taxon>
    </lineage>
</organism>
<evidence type="ECO:0000256" key="1">
    <source>
        <dbReference type="SAM" id="Phobius"/>
    </source>
</evidence>
<dbReference type="EMBL" id="CP053586">
    <property type="protein sequence ID" value="WNZ24054.1"/>
    <property type="molecule type" value="Genomic_DNA"/>
</dbReference>
<protein>
    <submittedName>
        <fullName evidence="2">Uncharacterized protein</fullName>
    </submittedName>
</protein>
<reference evidence="2" key="1">
    <citation type="submission" date="2020-05" db="EMBL/GenBank/DDBJ databases">
        <authorList>
            <person name="Zhu T."/>
            <person name="Keshari N."/>
            <person name="Lu X."/>
        </authorList>
    </citation>
    <scope>NUCLEOTIDE SEQUENCE</scope>
    <source>
        <strain evidence="2">NK1-12</strain>
    </source>
</reference>
<keyword evidence="1" id="KW-1133">Transmembrane helix</keyword>
<sequence length="76" mass="8150">MRKITGSQLDVNEGWAVHVYGGDRRLLCSFGSSHCWLFVLGLVAGGLLTAAWIRCEPSNADTSSFSAPKQAPLAID</sequence>
<gene>
    <name evidence="2" type="ORF">HJG54_15085</name>
</gene>
<keyword evidence="1" id="KW-0472">Membrane</keyword>
<dbReference type="RefSeq" id="WP_316429637.1">
    <property type="nucleotide sequence ID" value="NZ_CP053586.1"/>
</dbReference>
<name>A0AA96WFF4_9CYAN</name>